<dbReference type="VEuPathDB" id="VectorBase:LOC119167349"/>
<protein>
    <recommendedName>
        <fullName evidence="3">Myb/SANT-like DNA-binding domain-containing protein</fullName>
    </recommendedName>
</protein>
<dbReference type="VEuPathDB" id="VectorBase:LOC119168194"/>
<dbReference type="EMBL" id="JABSTU010000006">
    <property type="protein sequence ID" value="KAH8029162.1"/>
    <property type="molecule type" value="Genomic_DNA"/>
</dbReference>
<reference evidence="4" key="2">
    <citation type="submission" date="2021-09" db="EMBL/GenBank/DDBJ databases">
        <authorList>
            <person name="Jia N."/>
            <person name="Wang J."/>
            <person name="Shi W."/>
            <person name="Du L."/>
            <person name="Sun Y."/>
            <person name="Zhan W."/>
            <person name="Jiang J."/>
            <person name="Wang Q."/>
            <person name="Zhang B."/>
            <person name="Ji P."/>
            <person name="Sakyi L.B."/>
            <person name="Cui X."/>
            <person name="Yuan T."/>
            <person name="Jiang B."/>
            <person name="Yang W."/>
            <person name="Lam T.T.-Y."/>
            <person name="Chang Q."/>
            <person name="Ding S."/>
            <person name="Wang X."/>
            <person name="Zhu J."/>
            <person name="Ruan X."/>
            <person name="Zhao L."/>
            <person name="Wei J."/>
            <person name="Que T."/>
            <person name="Du C."/>
            <person name="Cheng J."/>
            <person name="Dai P."/>
            <person name="Han X."/>
            <person name="Huang E."/>
            <person name="Gao Y."/>
            <person name="Liu J."/>
            <person name="Shao H."/>
            <person name="Ye R."/>
            <person name="Li L."/>
            <person name="Wei W."/>
            <person name="Wang X."/>
            <person name="Wang C."/>
            <person name="Huo Q."/>
            <person name="Li W."/>
            <person name="Guo W."/>
            <person name="Chen H."/>
            <person name="Chen S."/>
            <person name="Zhou L."/>
            <person name="Zhou L."/>
            <person name="Ni X."/>
            <person name="Tian J."/>
            <person name="Zhou Y."/>
            <person name="Sheng Y."/>
            <person name="Liu T."/>
            <person name="Pan Y."/>
            <person name="Xia L."/>
            <person name="Li J."/>
            <person name="Zhao F."/>
            <person name="Cao W."/>
        </authorList>
    </citation>
    <scope>NUCLEOTIDE SEQUENCE</scope>
    <source>
        <strain evidence="4">Rmic-2018</strain>
        <tissue evidence="4">Larvae</tissue>
    </source>
</reference>
<feature type="transmembrane region" description="Helical" evidence="2">
    <location>
        <begin position="196"/>
        <end position="217"/>
    </location>
</feature>
<organism evidence="4 5">
    <name type="scientific">Rhipicephalus microplus</name>
    <name type="common">Cattle tick</name>
    <name type="synonym">Boophilus microplus</name>
    <dbReference type="NCBI Taxonomy" id="6941"/>
    <lineage>
        <taxon>Eukaryota</taxon>
        <taxon>Metazoa</taxon>
        <taxon>Ecdysozoa</taxon>
        <taxon>Arthropoda</taxon>
        <taxon>Chelicerata</taxon>
        <taxon>Arachnida</taxon>
        <taxon>Acari</taxon>
        <taxon>Parasitiformes</taxon>
        <taxon>Ixodida</taxon>
        <taxon>Ixodoidea</taxon>
        <taxon>Ixodidae</taxon>
        <taxon>Rhipicephalinae</taxon>
        <taxon>Rhipicephalus</taxon>
        <taxon>Boophilus</taxon>
    </lineage>
</organism>
<keyword evidence="5" id="KW-1185">Reference proteome</keyword>
<evidence type="ECO:0000313" key="5">
    <source>
        <dbReference type="Proteomes" id="UP000821866"/>
    </source>
</evidence>
<feature type="domain" description="Myb/SANT-like DNA-binding" evidence="3">
    <location>
        <begin position="344"/>
        <end position="399"/>
    </location>
</feature>
<evidence type="ECO:0000313" key="4">
    <source>
        <dbReference type="EMBL" id="KAH8029162.1"/>
    </source>
</evidence>
<evidence type="ECO:0000259" key="3">
    <source>
        <dbReference type="Pfam" id="PF13837"/>
    </source>
</evidence>
<comment type="caution">
    <text evidence="4">The sequence shown here is derived from an EMBL/GenBank/DDBJ whole genome shotgun (WGS) entry which is preliminary data.</text>
</comment>
<feature type="transmembrane region" description="Helical" evidence="2">
    <location>
        <begin position="163"/>
        <end position="184"/>
    </location>
</feature>
<feature type="transmembrane region" description="Helical" evidence="2">
    <location>
        <begin position="120"/>
        <end position="143"/>
    </location>
</feature>
<sequence>MTSSDQEQTGTVQPEADEKWVFLQDGGDAFKEQLLEEQHGDATGEKQNVPPGLSEEDLEKLAHWCRSGSYDSLSDVMGIIRNAAARLETNRDTEKFLWGGFSGSWNDPFVHNGLWKDKRLSVLSAILFARTVLHVLATVASLTESSAIHALLITLKHFTQATLSASLFSIGTSFLSLTAVKTCLLAKPGLGSVTDVLLAANGLILLVACYACIWELGSGITVFQGALREENFRWFTHVLADVAMVYGLTASIVTSAALVFRMCADVKATSKTVLLNSRVRMEYRKLVASARLKERARLESLLYVVVAICGILCAVLFAIFAYILGMILFEVAVESAQSVKKKPRVQWTEKETLALIKLWEDHLDALQGQKHSGGVYQAIAESLTDAGIPRTRAQIHSKIAFAAFISSSSMEPRATRERRRSEADESRVALRRRKGRSMASSDHRQTHIAQREVDDEPWALLEHHGDAVNEQLHEEQDGDVKREVGSIPDTSEEWLSADDMERLLRWCRCDAVFKGGVKDIVKKAAKRLESAQDTEKYFWSWRSAWNDTFAHDAGWEGIRPYVVTATLLLHTVFHVLEALSSLTQFNALHALLVGLKHFTTVMTHASVLSIATRFLSIMAVKASLVGRSRHVGIITFLVLTCTFILMATYFICIHKVGTGITLFQETRREEDFPWLLQLLADTWRVYVLTAAVLMCATLVVGMVIDFHVLTSASFLHTLVMAQYRRLASDRRLKRRAE</sequence>
<feature type="compositionally biased region" description="Basic and acidic residues" evidence="1">
    <location>
        <begin position="441"/>
        <end position="452"/>
    </location>
</feature>
<feature type="transmembrane region" description="Helical" evidence="2">
    <location>
        <begin position="632"/>
        <end position="651"/>
    </location>
</feature>
<feature type="transmembrane region" description="Helical" evidence="2">
    <location>
        <begin position="683"/>
        <end position="704"/>
    </location>
</feature>
<dbReference type="Proteomes" id="UP000821866">
    <property type="component" value="Chromosome 4"/>
</dbReference>
<feature type="transmembrane region" description="Helical" evidence="2">
    <location>
        <begin position="301"/>
        <end position="329"/>
    </location>
</feature>
<name>A0A9J6E4F5_RHIMP</name>
<gene>
    <name evidence="4" type="ORF">HPB51_023708</name>
</gene>
<keyword evidence="2" id="KW-0812">Transmembrane</keyword>
<dbReference type="AlphaFoldDB" id="A0A9J6E4F5"/>
<proteinExistence type="predicted"/>
<keyword evidence="2" id="KW-1133">Transmembrane helix</keyword>
<keyword evidence="2" id="KW-0472">Membrane</keyword>
<dbReference type="InterPro" id="IPR044822">
    <property type="entry name" value="Myb_DNA-bind_4"/>
</dbReference>
<accession>A0A9J6E4F5</accession>
<evidence type="ECO:0000256" key="1">
    <source>
        <dbReference type="SAM" id="MobiDB-lite"/>
    </source>
</evidence>
<feature type="compositionally biased region" description="Basic and acidic residues" evidence="1">
    <location>
        <begin position="413"/>
        <end position="428"/>
    </location>
</feature>
<dbReference type="Gene3D" id="1.10.10.60">
    <property type="entry name" value="Homeodomain-like"/>
    <property type="match status" value="1"/>
</dbReference>
<feature type="region of interest" description="Disordered" evidence="1">
    <location>
        <begin position="411"/>
        <end position="453"/>
    </location>
</feature>
<evidence type="ECO:0000256" key="2">
    <source>
        <dbReference type="SAM" id="Phobius"/>
    </source>
</evidence>
<feature type="transmembrane region" description="Helical" evidence="2">
    <location>
        <begin position="237"/>
        <end position="260"/>
    </location>
</feature>
<reference evidence="4" key="1">
    <citation type="journal article" date="2020" name="Cell">
        <title>Large-Scale Comparative Analyses of Tick Genomes Elucidate Their Genetic Diversity and Vector Capacities.</title>
        <authorList>
            <consortium name="Tick Genome and Microbiome Consortium (TIGMIC)"/>
            <person name="Jia N."/>
            <person name="Wang J."/>
            <person name="Shi W."/>
            <person name="Du L."/>
            <person name="Sun Y."/>
            <person name="Zhan W."/>
            <person name="Jiang J.F."/>
            <person name="Wang Q."/>
            <person name="Zhang B."/>
            <person name="Ji P."/>
            <person name="Bell-Sakyi L."/>
            <person name="Cui X.M."/>
            <person name="Yuan T.T."/>
            <person name="Jiang B.G."/>
            <person name="Yang W.F."/>
            <person name="Lam T.T."/>
            <person name="Chang Q.C."/>
            <person name="Ding S.J."/>
            <person name="Wang X.J."/>
            <person name="Zhu J.G."/>
            <person name="Ruan X.D."/>
            <person name="Zhao L."/>
            <person name="Wei J.T."/>
            <person name="Ye R.Z."/>
            <person name="Que T.C."/>
            <person name="Du C.H."/>
            <person name="Zhou Y.H."/>
            <person name="Cheng J.X."/>
            <person name="Dai P.F."/>
            <person name="Guo W.B."/>
            <person name="Han X.H."/>
            <person name="Huang E.J."/>
            <person name="Li L.F."/>
            <person name="Wei W."/>
            <person name="Gao Y.C."/>
            <person name="Liu J.Z."/>
            <person name="Shao H.Z."/>
            <person name="Wang X."/>
            <person name="Wang C.C."/>
            <person name="Yang T.C."/>
            <person name="Huo Q.B."/>
            <person name="Li W."/>
            <person name="Chen H.Y."/>
            <person name="Chen S.E."/>
            <person name="Zhou L.G."/>
            <person name="Ni X.B."/>
            <person name="Tian J.H."/>
            <person name="Sheng Y."/>
            <person name="Liu T."/>
            <person name="Pan Y.S."/>
            <person name="Xia L.Y."/>
            <person name="Li J."/>
            <person name="Zhao F."/>
            <person name="Cao W.C."/>
        </authorList>
    </citation>
    <scope>NUCLEOTIDE SEQUENCE</scope>
    <source>
        <strain evidence="4">Rmic-2018</strain>
    </source>
</reference>
<dbReference type="Pfam" id="PF13837">
    <property type="entry name" value="Myb_DNA-bind_4"/>
    <property type="match status" value="1"/>
</dbReference>